<proteinExistence type="predicted"/>
<gene>
    <name evidence="1" type="ORF">GCM10023337_10110</name>
</gene>
<evidence type="ECO:0000313" key="1">
    <source>
        <dbReference type="EMBL" id="GAA5088474.1"/>
    </source>
</evidence>
<reference evidence="2" key="1">
    <citation type="journal article" date="2019" name="Int. J. Syst. Evol. Microbiol.">
        <title>The Global Catalogue of Microorganisms (GCM) 10K type strain sequencing project: providing services to taxonomists for standard genome sequencing and annotation.</title>
        <authorList>
            <consortium name="The Broad Institute Genomics Platform"/>
            <consortium name="The Broad Institute Genome Sequencing Center for Infectious Disease"/>
            <person name="Wu L."/>
            <person name="Ma J."/>
        </authorList>
    </citation>
    <scope>NUCLEOTIDE SEQUENCE [LARGE SCALE GENOMIC DNA]</scope>
    <source>
        <strain evidence="2">JCM 18423</strain>
    </source>
</reference>
<dbReference type="RefSeq" id="WP_345370101.1">
    <property type="nucleotide sequence ID" value="NZ_BAABKD010000008.1"/>
</dbReference>
<evidence type="ECO:0000313" key="2">
    <source>
        <dbReference type="Proteomes" id="UP001500227"/>
    </source>
</evidence>
<dbReference type="EMBL" id="BAABKD010000008">
    <property type="protein sequence ID" value="GAA5088474.1"/>
    <property type="molecule type" value="Genomic_DNA"/>
</dbReference>
<organism evidence="1 2">
    <name type="scientific">Paenalcaligenes hermetiae</name>
    <dbReference type="NCBI Taxonomy" id="1157987"/>
    <lineage>
        <taxon>Bacteria</taxon>
        <taxon>Pseudomonadati</taxon>
        <taxon>Pseudomonadota</taxon>
        <taxon>Betaproteobacteria</taxon>
        <taxon>Burkholderiales</taxon>
        <taxon>Alcaligenaceae</taxon>
        <taxon>Paenalcaligenes</taxon>
    </lineage>
</organism>
<dbReference type="Proteomes" id="UP001500227">
    <property type="component" value="Unassembled WGS sequence"/>
</dbReference>
<name>A0ABP9M3A4_9BURK</name>
<protein>
    <submittedName>
        <fullName evidence="1">Uncharacterized protein</fullName>
    </submittedName>
</protein>
<sequence>MRIALFIFGALAAGYLIVKGFKQMLAESRQDSEKNKALPHDED</sequence>
<keyword evidence="2" id="KW-1185">Reference proteome</keyword>
<accession>A0ABP9M3A4</accession>
<comment type="caution">
    <text evidence="1">The sequence shown here is derived from an EMBL/GenBank/DDBJ whole genome shotgun (WGS) entry which is preliminary data.</text>
</comment>